<keyword evidence="2" id="KW-1185">Reference proteome</keyword>
<accession>A0ABQ8EP25</accession>
<name>A0ABQ8EP25_BRANA</name>
<organism evidence="1 2">
    <name type="scientific">Brassica napus</name>
    <name type="common">Rape</name>
    <dbReference type="NCBI Taxonomy" id="3708"/>
    <lineage>
        <taxon>Eukaryota</taxon>
        <taxon>Viridiplantae</taxon>
        <taxon>Streptophyta</taxon>
        <taxon>Embryophyta</taxon>
        <taxon>Tracheophyta</taxon>
        <taxon>Spermatophyta</taxon>
        <taxon>Magnoliopsida</taxon>
        <taxon>eudicotyledons</taxon>
        <taxon>Gunneridae</taxon>
        <taxon>Pentapetalae</taxon>
        <taxon>rosids</taxon>
        <taxon>malvids</taxon>
        <taxon>Brassicales</taxon>
        <taxon>Brassicaceae</taxon>
        <taxon>Brassiceae</taxon>
        <taxon>Brassica</taxon>
    </lineage>
</organism>
<proteinExistence type="predicted"/>
<comment type="caution">
    <text evidence="1">The sequence shown here is derived from an EMBL/GenBank/DDBJ whole genome shotgun (WGS) entry which is preliminary data.</text>
</comment>
<protein>
    <submittedName>
        <fullName evidence="1">Uncharacterized protein</fullName>
    </submittedName>
</protein>
<evidence type="ECO:0000313" key="2">
    <source>
        <dbReference type="Proteomes" id="UP000824890"/>
    </source>
</evidence>
<evidence type="ECO:0000313" key="1">
    <source>
        <dbReference type="EMBL" id="KAH0942400.1"/>
    </source>
</evidence>
<gene>
    <name evidence="1" type="ORF">HID58_002037</name>
</gene>
<dbReference type="Proteomes" id="UP000824890">
    <property type="component" value="Unassembled WGS sequence"/>
</dbReference>
<sequence>MASNTCIKQETVMVRRAPKRNSSRKEKSLLIRPMTIVAVRIAVSRTIIPVFRTRAWIKEDDQVVRSF</sequence>
<dbReference type="EMBL" id="JAGKQM010000001">
    <property type="protein sequence ID" value="KAH0942400.1"/>
    <property type="molecule type" value="Genomic_DNA"/>
</dbReference>
<reference evidence="1 2" key="1">
    <citation type="submission" date="2021-05" db="EMBL/GenBank/DDBJ databases">
        <title>Genome Assembly of Synthetic Allotetraploid Brassica napus Reveals Homoeologous Exchanges between Subgenomes.</title>
        <authorList>
            <person name="Davis J.T."/>
        </authorList>
    </citation>
    <scope>NUCLEOTIDE SEQUENCE [LARGE SCALE GENOMIC DNA]</scope>
    <source>
        <strain evidence="2">cv. Da-Ae</strain>
        <tissue evidence="1">Seedling</tissue>
    </source>
</reference>